<proteinExistence type="inferred from homology"/>
<dbReference type="Proteomes" id="UP000695022">
    <property type="component" value="Unplaced"/>
</dbReference>
<reference evidence="4" key="1">
    <citation type="submission" date="2025-08" db="UniProtKB">
        <authorList>
            <consortium name="RefSeq"/>
        </authorList>
    </citation>
    <scope>IDENTIFICATION</scope>
</reference>
<dbReference type="Pfam" id="PF01048">
    <property type="entry name" value="PNP_UDP_1"/>
    <property type="match status" value="1"/>
</dbReference>
<name>A0ABM1DQB7_PRICU</name>
<dbReference type="CDD" id="cd17763">
    <property type="entry name" value="UP_hUPP-like"/>
    <property type="match status" value="1"/>
</dbReference>
<evidence type="ECO:0000256" key="1">
    <source>
        <dbReference type="ARBA" id="ARBA00010456"/>
    </source>
</evidence>
<evidence type="ECO:0000259" key="2">
    <source>
        <dbReference type="Pfam" id="PF01048"/>
    </source>
</evidence>
<dbReference type="RefSeq" id="XP_014662138.1">
    <property type="nucleotide sequence ID" value="XM_014806652.1"/>
</dbReference>
<dbReference type="InterPro" id="IPR010059">
    <property type="entry name" value="Uridine_phosphorylase_euk"/>
</dbReference>
<evidence type="ECO:0000313" key="3">
    <source>
        <dbReference type="Proteomes" id="UP000695022"/>
    </source>
</evidence>
<dbReference type="SUPFAM" id="SSF53167">
    <property type="entry name" value="Purine and uridine phosphorylases"/>
    <property type="match status" value="1"/>
</dbReference>
<dbReference type="PANTHER" id="PTHR43691:SF11">
    <property type="entry name" value="FI09636P-RELATED"/>
    <property type="match status" value="1"/>
</dbReference>
<dbReference type="Gene3D" id="3.40.50.1580">
    <property type="entry name" value="Nucleoside phosphorylase domain"/>
    <property type="match status" value="1"/>
</dbReference>
<dbReference type="NCBIfam" id="TIGR01719">
    <property type="entry name" value="euk_UDPppase"/>
    <property type="match status" value="1"/>
</dbReference>
<evidence type="ECO:0000313" key="4">
    <source>
        <dbReference type="RefSeq" id="XP_014662138.1"/>
    </source>
</evidence>
<dbReference type="InterPro" id="IPR035994">
    <property type="entry name" value="Nucleoside_phosphorylase_sf"/>
</dbReference>
<dbReference type="InterPro" id="IPR000845">
    <property type="entry name" value="Nucleoside_phosphorylase_d"/>
</dbReference>
<feature type="domain" description="Nucleoside phosphorylase" evidence="2">
    <location>
        <begin position="95"/>
        <end position="344"/>
    </location>
</feature>
<keyword evidence="3" id="KW-1185">Reference proteome</keyword>
<organism evidence="3 4">
    <name type="scientific">Priapulus caudatus</name>
    <name type="common">Priapulid worm</name>
    <dbReference type="NCBI Taxonomy" id="37621"/>
    <lineage>
        <taxon>Eukaryota</taxon>
        <taxon>Metazoa</taxon>
        <taxon>Ecdysozoa</taxon>
        <taxon>Scalidophora</taxon>
        <taxon>Priapulida</taxon>
        <taxon>Priapulimorpha</taxon>
        <taxon>Priapulimorphida</taxon>
        <taxon>Priapulidae</taxon>
        <taxon>Priapulus</taxon>
    </lineage>
</organism>
<protein>
    <submittedName>
        <fullName evidence="4">Uridine phosphorylase 1-like</fullName>
    </submittedName>
</protein>
<accession>A0ABM1DQB7</accession>
<comment type="similarity">
    <text evidence="1">Belongs to the PNP/UDP phosphorylase family.</text>
</comment>
<sequence>MGFITTKQRARDVLFWPGMNKQIEKMIISVRYCTSTEVQPSRMTDSKNDEHEKDNRFVVKLKNPHLKTMTEDVLYHFTLSTSTHDLQDMFGDVKFVCCSGSPKRIAVFAEYIRDELSIKLPVGCTLENIANKTDRYALYKIGPVLAVSHGMGMPSVSIMLHEILKLVYYAKCKDVTFIRIGTSGGIGLDAGTVVVSDKVVDGRFRPVFEVPILGKVVARPAILHPQIANDLLHCKKPDDVFKIVVGTTMCTLDFYEGQARVDGAFCNYTEQDKKEFLQSAYAQGVRNMEMESLCFAATLHHADIKCAVVCVTLLDRMHGDQISMSHDEYEEFQVRPQRVVARFMRRKLRLGSQASCDE</sequence>
<gene>
    <name evidence="4" type="primary">LOC106805156</name>
</gene>
<dbReference type="PANTHER" id="PTHR43691">
    <property type="entry name" value="URIDINE PHOSPHORYLASE"/>
    <property type="match status" value="1"/>
</dbReference>
<dbReference type="GeneID" id="106805156"/>